<evidence type="ECO:0008006" key="4">
    <source>
        <dbReference type="Google" id="ProtNLM"/>
    </source>
</evidence>
<sequence>MKSIGLLIFIFLFLTSCTGETAIDYNDTIIKPQLKIVEQMDSIFIPENSYATIQKHRKKLVETAESGLEETQILSDFQGNETFKKSAVDYFTYVKTYFGETPGIDSILYKFNSPERLKSLSEGVYKDTQGHFNRFLELENNLLSEQQKFAVEFNLKLDYRQLETP</sequence>
<dbReference type="EMBL" id="JACDZE010000005">
    <property type="protein sequence ID" value="MBA5630638.1"/>
    <property type="molecule type" value="Genomic_DNA"/>
</dbReference>
<dbReference type="Proteomes" id="UP000552241">
    <property type="component" value="Unassembled WGS sequence"/>
</dbReference>
<evidence type="ECO:0000256" key="1">
    <source>
        <dbReference type="SAM" id="SignalP"/>
    </source>
</evidence>
<dbReference type="PROSITE" id="PS51257">
    <property type="entry name" value="PROKAR_LIPOPROTEIN"/>
    <property type="match status" value="1"/>
</dbReference>
<proteinExistence type="predicted"/>
<name>A0A838ZUH1_9FLAO</name>
<keyword evidence="3" id="KW-1185">Reference proteome</keyword>
<dbReference type="RefSeq" id="WP_182044240.1">
    <property type="nucleotide sequence ID" value="NZ_JACDZE010000005.1"/>
</dbReference>
<evidence type="ECO:0000313" key="2">
    <source>
        <dbReference type="EMBL" id="MBA5630638.1"/>
    </source>
</evidence>
<dbReference type="AlphaFoldDB" id="A0A838ZUH1"/>
<accession>A0A838ZUH1</accession>
<comment type="caution">
    <text evidence="2">The sequence shown here is derived from an EMBL/GenBank/DDBJ whole genome shotgun (WGS) entry which is preliminary data.</text>
</comment>
<keyword evidence="1" id="KW-0732">Signal</keyword>
<feature type="chain" id="PRO_5032311537" description="DUF4142 domain-containing protein" evidence="1">
    <location>
        <begin position="22"/>
        <end position="165"/>
    </location>
</feature>
<reference evidence="2 3" key="1">
    <citation type="submission" date="2020-07" db="EMBL/GenBank/DDBJ databases">
        <title>Moheibacter lacus sp. nov., a member of the family Flavobacteriaceae isolated from freshwater lake sediment.</title>
        <authorList>
            <person name="Liu Y."/>
        </authorList>
    </citation>
    <scope>NUCLEOTIDE SEQUENCE [LARGE SCALE GENOMIC DNA]</scope>
    <source>
        <strain evidence="2 3">BDHS18</strain>
    </source>
</reference>
<feature type="signal peptide" evidence="1">
    <location>
        <begin position="1"/>
        <end position="21"/>
    </location>
</feature>
<evidence type="ECO:0000313" key="3">
    <source>
        <dbReference type="Proteomes" id="UP000552241"/>
    </source>
</evidence>
<gene>
    <name evidence="2" type="ORF">HU137_12760</name>
</gene>
<organism evidence="2 3">
    <name type="scientific">Moheibacter lacus</name>
    <dbReference type="NCBI Taxonomy" id="2745851"/>
    <lineage>
        <taxon>Bacteria</taxon>
        <taxon>Pseudomonadati</taxon>
        <taxon>Bacteroidota</taxon>
        <taxon>Flavobacteriia</taxon>
        <taxon>Flavobacteriales</taxon>
        <taxon>Weeksellaceae</taxon>
        <taxon>Moheibacter</taxon>
    </lineage>
</organism>
<protein>
    <recommendedName>
        <fullName evidence="4">DUF4142 domain-containing protein</fullName>
    </recommendedName>
</protein>